<dbReference type="Gramene" id="Bo2g116850.1">
    <property type="protein sequence ID" value="Bo2g116850.1"/>
    <property type="gene ID" value="Bo2g116850"/>
</dbReference>
<accession>A0A0D3ATM3</accession>
<sequence>MWVTRVCRWAGGLLGLSQGRGQSVWALFGLVQEWIGSSRAACGNCQRRKGVIWTID</sequence>
<dbReference type="HOGENOM" id="CLU_3017013_0_0_1"/>
<keyword evidence="2" id="KW-1185">Reference proteome</keyword>
<dbReference type="AlphaFoldDB" id="A0A0D3ATM3"/>
<reference evidence="1" key="2">
    <citation type="submission" date="2015-03" db="UniProtKB">
        <authorList>
            <consortium name="EnsemblPlants"/>
        </authorList>
    </citation>
    <scope>IDENTIFICATION</scope>
</reference>
<evidence type="ECO:0000313" key="2">
    <source>
        <dbReference type="Proteomes" id="UP000032141"/>
    </source>
</evidence>
<name>A0A0D3ATM3_BRAOL</name>
<reference evidence="1 2" key="1">
    <citation type="journal article" date="2014" name="Genome Biol.">
        <title>Transcriptome and methylome profiling reveals relics of genome dominance in the mesopolyploid Brassica oleracea.</title>
        <authorList>
            <person name="Parkin I.A."/>
            <person name="Koh C."/>
            <person name="Tang H."/>
            <person name="Robinson S.J."/>
            <person name="Kagale S."/>
            <person name="Clarke W.E."/>
            <person name="Town C.D."/>
            <person name="Nixon J."/>
            <person name="Krishnakumar V."/>
            <person name="Bidwell S.L."/>
            <person name="Denoeud F."/>
            <person name="Belcram H."/>
            <person name="Links M.G."/>
            <person name="Just J."/>
            <person name="Clarke C."/>
            <person name="Bender T."/>
            <person name="Huebert T."/>
            <person name="Mason A.S."/>
            <person name="Pires J.C."/>
            <person name="Barker G."/>
            <person name="Moore J."/>
            <person name="Walley P.G."/>
            <person name="Manoli S."/>
            <person name="Batley J."/>
            <person name="Edwards D."/>
            <person name="Nelson M.N."/>
            <person name="Wang X."/>
            <person name="Paterson A.H."/>
            <person name="King G."/>
            <person name="Bancroft I."/>
            <person name="Chalhoub B."/>
            <person name="Sharpe A.G."/>
        </authorList>
    </citation>
    <scope>NUCLEOTIDE SEQUENCE</scope>
    <source>
        <strain evidence="1 2">cv. TO1000</strain>
    </source>
</reference>
<protein>
    <submittedName>
        <fullName evidence="1">Uncharacterized protein</fullName>
    </submittedName>
</protein>
<dbReference type="Proteomes" id="UP000032141">
    <property type="component" value="Chromosome C2"/>
</dbReference>
<dbReference type="EnsemblPlants" id="Bo2g116850.1">
    <property type="protein sequence ID" value="Bo2g116850.1"/>
    <property type="gene ID" value="Bo2g116850"/>
</dbReference>
<proteinExistence type="predicted"/>
<organism evidence="1 2">
    <name type="scientific">Brassica oleracea var. oleracea</name>
    <dbReference type="NCBI Taxonomy" id="109376"/>
    <lineage>
        <taxon>Eukaryota</taxon>
        <taxon>Viridiplantae</taxon>
        <taxon>Streptophyta</taxon>
        <taxon>Embryophyta</taxon>
        <taxon>Tracheophyta</taxon>
        <taxon>Spermatophyta</taxon>
        <taxon>Magnoliopsida</taxon>
        <taxon>eudicotyledons</taxon>
        <taxon>Gunneridae</taxon>
        <taxon>Pentapetalae</taxon>
        <taxon>rosids</taxon>
        <taxon>malvids</taxon>
        <taxon>Brassicales</taxon>
        <taxon>Brassicaceae</taxon>
        <taxon>Brassiceae</taxon>
        <taxon>Brassica</taxon>
    </lineage>
</organism>
<evidence type="ECO:0000313" key="1">
    <source>
        <dbReference type="EnsemblPlants" id="Bo2g116850.1"/>
    </source>
</evidence>